<feature type="compositionally biased region" description="Low complexity" evidence="2">
    <location>
        <begin position="87"/>
        <end position="97"/>
    </location>
</feature>
<dbReference type="AlphaFoldDB" id="A0A9J7HU79"/>
<feature type="compositionally biased region" description="Basic and acidic residues" evidence="2">
    <location>
        <begin position="181"/>
        <end position="195"/>
    </location>
</feature>
<dbReference type="OrthoDB" id="194358at2759"/>
<dbReference type="RefSeq" id="XP_035665979.1">
    <property type="nucleotide sequence ID" value="XM_035810086.1"/>
</dbReference>
<evidence type="ECO:0000313" key="3">
    <source>
        <dbReference type="Proteomes" id="UP000001554"/>
    </source>
</evidence>
<name>A0A9J7HU79_BRAFL</name>
<proteinExistence type="predicted"/>
<dbReference type="Gene3D" id="1.25.40.20">
    <property type="entry name" value="Ankyrin repeat-containing domain"/>
    <property type="match status" value="1"/>
</dbReference>
<sequence>MQACERGNTDVVELLVRKGAKVDLQDVLGQTAADYAKSSGHAELIATLEMAPSTATWDIDDGEEETPVAPGEVDYVAAFDASDESRPSSPRRASASPGKQEVVSVDSGQSSQHTMTNSASAVTDRGSRDSLLQELEEENEMLNEEVNKLRAAQQEATDMLHRLQDEMEQQQNSDTEEKLEDETKRRMELEEEVKLLKAQLSTYQPDDDDDDKDSDSWGDSDDDDLFDLPGTEKTGTSGSKQKPAGGEDPQLVALLRSQVVSLRMENDRLKEQLENVEDGKSPTRESHTKENGFPESVPLSEYERLKQNSVPRSDFDRLKSETVPLSEFNALKSRTVPKEDFRRLQEDSVPREEYDRLQTETIPLEEYNRLKEETVSVVEYERLRADTVPKSEFDQMKSELIALSQGSKDNQETYEK</sequence>
<dbReference type="Proteomes" id="UP000001554">
    <property type="component" value="Chromosome 2"/>
</dbReference>
<evidence type="ECO:0000313" key="4">
    <source>
        <dbReference type="RefSeq" id="XP_035665979.1"/>
    </source>
</evidence>
<organism evidence="3 4">
    <name type="scientific">Branchiostoma floridae</name>
    <name type="common">Florida lancelet</name>
    <name type="synonym">Amphioxus</name>
    <dbReference type="NCBI Taxonomy" id="7739"/>
    <lineage>
        <taxon>Eukaryota</taxon>
        <taxon>Metazoa</taxon>
        <taxon>Chordata</taxon>
        <taxon>Cephalochordata</taxon>
        <taxon>Leptocardii</taxon>
        <taxon>Amphioxiformes</taxon>
        <taxon>Branchiostomatidae</taxon>
        <taxon>Branchiostoma</taxon>
    </lineage>
</organism>
<feature type="compositionally biased region" description="Basic and acidic residues" evidence="2">
    <location>
        <begin position="269"/>
        <end position="292"/>
    </location>
</feature>
<dbReference type="GeneID" id="118409217"/>
<protein>
    <submittedName>
        <fullName evidence="4">Ankycorbin-like</fullName>
    </submittedName>
</protein>
<accession>A0A9J7HU79</accession>
<feature type="compositionally biased region" description="Polar residues" evidence="2">
    <location>
        <begin position="106"/>
        <end position="121"/>
    </location>
</feature>
<dbReference type="InterPro" id="IPR036770">
    <property type="entry name" value="Ankyrin_rpt-contain_sf"/>
</dbReference>
<evidence type="ECO:0000256" key="1">
    <source>
        <dbReference type="PROSITE-ProRule" id="PRU00023"/>
    </source>
</evidence>
<keyword evidence="1" id="KW-0040">ANK repeat</keyword>
<evidence type="ECO:0000256" key="2">
    <source>
        <dbReference type="SAM" id="MobiDB-lite"/>
    </source>
</evidence>
<feature type="compositionally biased region" description="Acidic residues" evidence="2">
    <location>
        <begin position="134"/>
        <end position="143"/>
    </location>
</feature>
<dbReference type="PROSITE" id="PS50297">
    <property type="entry name" value="ANK_REP_REGION"/>
    <property type="match status" value="1"/>
</dbReference>
<reference evidence="4" key="2">
    <citation type="submission" date="2025-08" db="UniProtKB">
        <authorList>
            <consortium name="RefSeq"/>
        </authorList>
    </citation>
    <scope>IDENTIFICATION</scope>
    <source>
        <strain evidence="4">S238N-H82</strain>
        <tissue evidence="4">Testes</tissue>
    </source>
</reference>
<dbReference type="SUPFAM" id="SSF48403">
    <property type="entry name" value="Ankyrin repeat"/>
    <property type="match status" value="1"/>
</dbReference>
<gene>
    <name evidence="4" type="primary">LOC118409217</name>
</gene>
<keyword evidence="3" id="KW-1185">Reference proteome</keyword>
<dbReference type="PROSITE" id="PS50088">
    <property type="entry name" value="ANK_REPEAT"/>
    <property type="match status" value="1"/>
</dbReference>
<dbReference type="KEGG" id="bfo:118409217"/>
<feature type="compositionally biased region" description="Acidic residues" evidence="2">
    <location>
        <begin position="205"/>
        <end position="226"/>
    </location>
</feature>
<feature type="repeat" description="ANK" evidence="1">
    <location>
        <begin position="1"/>
        <end position="27"/>
    </location>
</feature>
<feature type="region of interest" description="Disordered" evidence="2">
    <location>
        <begin position="269"/>
        <end position="317"/>
    </location>
</feature>
<dbReference type="Pfam" id="PF00023">
    <property type="entry name" value="Ank"/>
    <property type="match status" value="1"/>
</dbReference>
<reference evidence="3" key="1">
    <citation type="journal article" date="2020" name="Nat. Ecol. Evol.">
        <title>Deeply conserved synteny resolves early events in vertebrate evolution.</title>
        <authorList>
            <person name="Simakov O."/>
            <person name="Marletaz F."/>
            <person name="Yue J.X."/>
            <person name="O'Connell B."/>
            <person name="Jenkins J."/>
            <person name="Brandt A."/>
            <person name="Calef R."/>
            <person name="Tung C.H."/>
            <person name="Huang T.K."/>
            <person name="Schmutz J."/>
            <person name="Satoh N."/>
            <person name="Yu J.K."/>
            <person name="Putnam N.H."/>
            <person name="Green R.E."/>
            <person name="Rokhsar D.S."/>
        </authorList>
    </citation>
    <scope>NUCLEOTIDE SEQUENCE [LARGE SCALE GENOMIC DNA]</scope>
    <source>
        <strain evidence="3">S238N-H82</strain>
    </source>
</reference>
<feature type="region of interest" description="Disordered" evidence="2">
    <location>
        <begin position="80"/>
        <end position="253"/>
    </location>
</feature>
<dbReference type="InterPro" id="IPR002110">
    <property type="entry name" value="Ankyrin_rpt"/>
</dbReference>